<evidence type="ECO:0000259" key="2">
    <source>
        <dbReference type="Pfam" id="PF00248"/>
    </source>
</evidence>
<organism evidence="3 4">
    <name type="scientific">Candidatus Woesebacteria bacterium RIFCSPHIGHO2_01_FULL_39_28</name>
    <dbReference type="NCBI Taxonomy" id="1802496"/>
    <lineage>
        <taxon>Bacteria</taxon>
        <taxon>Candidatus Woeseibacteriota</taxon>
    </lineage>
</organism>
<dbReference type="AlphaFoldDB" id="A0A1F7YK47"/>
<feature type="domain" description="NADP-dependent oxidoreductase" evidence="2">
    <location>
        <begin position="15"/>
        <end position="325"/>
    </location>
</feature>
<dbReference type="InterPro" id="IPR023210">
    <property type="entry name" value="NADP_OxRdtase_dom"/>
</dbReference>
<dbReference type="GO" id="GO:0016491">
    <property type="term" value="F:oxidoreductase activity"/>
    <property type="evidence" value="ECO:0007669"/>
    <property type="project" value="UniProtKB-KW"/>
</dbReference>
<dbReference type="InterPro" id="IPR036812">
    <property type="entry name" value="NAD(P)_OxRdtase_dom_sf"/>
</dbReference>
<keyword evidence="1" id="KW-0560">Oxidoreductase</keyword>
<dbReference type="EMBL" id="MGGI01000003">
    <property type="protein sequence ID" value="OGM27716.1"/>
    <property type="molecule type" value="Genomic_DNA"/>
</dbReference>
<dbReference type="CDD" id="cd19086">
    <property type="entry name" value="AKR_AKR11C1"/>
    <property type="match status" value="1"/>
</dbReference>
<dbReference type="PANTHER" id="PTHR43364:SF4">
    <property type="entry name" value="NAD(P)-LINKED OXIDOREDUCTASE SUPERFAMILY PROTEIN"/>
    <property type="match status" value="1"/>
</dbReference>
<evidence type="ECO:0000313" key="3">
    <source>
        <dbReference type="EMBL" id="OGM27716.1"/>
    </source>
</evidence>
<evidence type="ECO:0000313" key="4">
    <source>
        <dbReference type="Proteomes" id="UP000178851"/>
    </source>
</evidence>
<name>A0A1F7YK47_9BACT</name>
<dbReference type="Pfam" id="PF00248">
    <property type="entry name" value="Aldo_ket_red"/>
    <property type="match status" value="1"/>
</dbReference>
<dbReference type="Gene3D" id="3.20.20.100">
    <property type="entry name" value="NADP-dependent oxidoreductase domain"/>
    <property type="match status" value="1"/>
</dbReference>
<comment type="caution">
    <text evidence="3">The sequence shown here is derived from an EMBL/GenBank/DDBJ whole genome shotgun (WGS) entry which is preliminary data.</text>
</comment>
<dbReference type="PANTHER" id="PTHR43364">
    <property type="entry name" value="NADH-SPECIFIC METHYLGLYOXAL REDUCTASE-RELATED"/>
    <property type="match status" value="1"/>
</dbReference>
<evidence type="ECO:0000256" key="1">
    <source>
        <dbReference type="ARBA" id="ARBA00023002"/>
    </source>
</evidence>
<reference evidence="3 4" key="1">
    <citation type="journal article" date="2016" name="Nat. Commun.">
        <title>Thousands of microbial genomes shed light on interconnected biogeochemical processes in an aquifer system.</title>
        <authorList>
            <person name="Anantharaman K."/>
            <person name="Brown C.T."/>
            <person name="Hug L.A."/>
            <person name="Sharon I."/>
            <person name="Castelle C.J."/>
            <person name="Probst A.J."/>
            <person name="Thomas B.C."/>
            <person name="Singh A."/>
            <person name="Wilkins M.J."/>
            <person name="Karaoz U."/>
            <person name="Brodie E.L."/>
            <person name="Williams K.H."/>
            <person name="Hubbard S.S."/>
            <person name="Banfield J.F."/>
        </authorList>
    </citation>
    <scope>NUCLEOTIDE SEQUENCE [LARGE SCALE GENOMIC DNA]</scope>
</reference>
<protein>
    <submittedName>
        <fullName evidence="3">Aldo/keto reductase</fullName>
    </submittedName>
</protein>
<gene>
    <name evidence="3" type="ORF">A2627_04725</name>
</gene>
<dbReference type="InterPro" id="IPR050523">
    <property type="entry name" value="AKR_Detox_Biosynth"/>
</dbReference>
<sequence length="349" mass="39866">MKYRPLGKTGLKVSEIGMGTWQLANDPNCWVGADLKESLKSLYKFVELGGNFIDTAWIYGYSDDKPDVHPSENLIGKFLKESRLRDKLVIASKVPGKNMKWPAWKGISISEVFPNEWIEKCVDDSLKSLGVGTIDLMQFHVWQDDFVKEDGWKKMVEKITKSGKVRYWGISANDYQPSNCIKTLNTGLISTVQLIFNIFHQLPIKRLFPYAKEHNIGLIARVPLDEGSLTGKFTLDTKFNEGELRYSFFAGERLKEVVKRADTLKNLLGEEAKILTELALRFILSFPEISTTIPGLRRLKHVEENVSVSDGRVLSKEMLEKLEKHTWERNFNSESSRDPSLKKSGFIEK</sequence>
<proteinExistence type="predicted"/>
<accession>A0A1F7YK47</accession>
<dbReference type="SUPFAM" id="SSF51430">
    <property type="entry name" value="NAD(P)-linked oxidoreductase"/>
    <property type="match status" value="1"/>
</dbReference>
<dbReference type="Proteomes" id="UP000178851">
    <property type="component" value="Unassembled WGS sequence"/>
</dbReference>